<proteinExistence type="predicted"/>
<dbReference type="EMBL" id="MN448285">
    <property type="protein sequence ID" value="QFG74304.1"/>
    <property type="molecule type" value="Genomic_DNA"/>
</dbReference>
<evidence type="ECO:0000313" key="1">
    <source>
        <dbReference type="EMBL" id="QFG74304.1"/>
    </source>
</evidence>
<protein>
    <submittedName>
        <fullName evidence="1">Uncharacterized protein</fullName>
    </submittedName>
</protein>
<name>A0A5J6VK86_9VIRU</name>
<accession>A0A5J6VK86</accession>
<sequence length="87" mass="9580">MLIIYMSSWTTIVNKNTYYMWLADDSPFINKSGTFTMKVNSAPSTYCSTPGFTYSNSHQGSNLQSQGNIPSNWGRSGVSVHSIVGTD</sequence>
<organism evidence="1">
    <name type="scientific">Megaviridae environmental sample</name>
    <dbReference type="NCBI Taxonomy" id="1737588"/>
    <lineage>
        <taxon>Viruses</taxon>
        <taxon>Varidnaviria</taxon>
        <taxon>Bamfordvirae</taxon>
        <taxon>Nucleocytoviricota</taxon>
        <taxon>Megaviricetes</taxon>
        <taxon>Imitervirales</taxon>
        <taxon>Mimiviridae</taxon>
        <taxon>environmental samples</taxon>
    </lineage>
</organism>
<reference evidence="1" key="1">
    <citation type="journal article" date="2019" name="Philos. Trans. R. Soc. Lond., B, Biol. Sci.">
        <title>Targeted metagenomic recovery of four divergent viruses reveals shared and distinctive characteristics of giant viruses of marine eukaryotes.</title>
        <authorList>
            <person name="Needham D.M."/>
            <person name="Poirier C."/>
            <person name="Hehenberger E."/>
            <person name="Jimenez V."/>
            <person name="Swalwell J.E."/>
            <person name="Santoro A.E."/>
            <person name="Worden A.Z."/>
        </authorList>
    </citation>
    <scope>NUCLEOTIDE SEQUENCE</scope>
    <source>
        <strain evidence="1">MPacV-611</strain>
    </source>
</reference>